<feature type="compositionally biased region" description="Basic and acidic residues" evidence="7">
    <location>
        <begin position="1302"/>
        <end position="1313"/>
    </location>
</feature>
<feature type="compositionally biased region" description="Polar residues" evidence="7">
    <location>
        <begin position="1314"/>
        <end position="1349"/>
    </location>
</feature>
<accession>A0A1E3PKM7</accession>
<feature type="compositionally biased region" description="Basic residues" evidence="7">
    <location>
        <begin position="1"/>
        <end position="13"/>
    </location>
</feature>
<feature type="compositionally biased region" description="Polar residues" evidence="7">
    <location>
        <begin position="56"/>
        <end position="80"/>
    </location>
</feature>
<organism evidence="8 9">
    <name type="scientific">Nadsonia fulvescens var. elongata DSM 6958</name>
    <dbReference type="NCBI Taxonomy" id="857566"/>
    <lineage>
        <taxon>Eukaryota</taxon>
        <taxon>Fungi</taxon>
        <taxon>Dikarya</taxon>
        <taxon>Ascomycota</taxon>
        <taxon>Saccharomycotina</taxon>
        <taxon>Dipodascomycetes</taxon>
        <taxon>Dipodascales</taxon>
        <taxon>Dipodascales incertae sedis</taxon>
        <taxon>Nadsonia</taxon>
    </lineage>
</organism>
<feature type="compositionally biased region" description="Polar residues" evidence="7">
    <location>
        <begin position="96"/>
        <end position="109"/>
    </location>
</feature>
<dbReference type="SUPFAM" id="SSF117281">
    <property type="entry name" value="Kelch motif"/>
    <property type="match status" value="1"/>
</dbReference>
<dbReference type="InterPro" id="IPR015915">
    <property type="entry name" value="Kelch-typ_b-propeller"/>
</dbReference>
<feature type="compositionally biased region" description="Polar residues" evidence="7">
    <location>
        <begin position="123"/>
        <end position="165"/>
    </location>
</feature>
<evidence type="ECO:0000256" key="6">
    <source>
        <dbReference type="SAM" id="Coils"/>
    </source>
</evidence>
<feature type="compositionally biased region" description="Basic and acidic residues" evidence="7">
    <location>
        <begin position="708"/>
        <end position="726"/>
    </location>
</feature>
<feature type="coiled-coil region" evidence="6">
    <location>
        <begin position="1040"/>
        <end position="1081"/>
    </location>
</feature>
<feature type="region of interest" description="Disordered" evidence="7">
    <location>
        <begin position="703"/>
        <end position="755"/>
    </location>
</feature>
<keyword evidence="2" id="KW-0880">Kelch repeat</keyword>
<dbReference type="Proteomes" id="UP000095009">
    <property type="component" value="Unassembled WGS sequence"/>
</dbReference>
<dbReference type="Gene3D" id="2.120.10.80">
    <property type="entry name" value="Kelch-type beta propeller"/>
    <property type="match status" value="2"/>
</dbReference>
<feature type="coiled-coil region" evidence="6">
    <location>
        <begin position="967"/>
        <end position="994"/>
    </location>
</feature>
<protein>
    <recommendedName>
        <fullName evidence="10">Galactose oxidase</fullName>
    </recommendedName>
</protein>
<feature type="region of interest" description="Disordered" evidence="7">
    <location>
        <begin position="491"/>
        <end position="548"/>
    </location>
</feature>
<dbReference type="FunFam" id="2.120.10.80:FF:000049">
    <property type="entry name" value="Cell polarity protein (Tea1)"/>
    <property type="match status" value="1"/>
</dbReference>
<dbReference type="EMBL" id="KV454409">
    <property type="protein sequence ID" value="ODQ65979.1"/>
    <property type="molecule type" value="Genomic_DNA"/>
</dbReference>
<feature type="region of interest" description="Disordered" evidence="7">
    <location>
        <begin position="573"/>
        <end position="605"/>
    </location>
</feature>
<feature type="non-terminal residue" evidence="8">
    <location>
        <position position="1408"/>
    </location>
</feature>
<feature type="region of interest" description="Disordered" evidence="7">
    <location>
        <begin position="1"/>
        <end position="165"/>
    </location>
</feature>
<evidence type="ECO:0000256" key="4">
    <source>
        <dbReference type="ARBA" id="ARBA00022737"/>
    </source>
</evidence>
<feature type="region of interest" description="Disordered" evidence="7">
    <location>
        <begin position="666"/>
        <end position="689"/>
    </location>
</feature>
<dbReference type="GO" id="GO:0005737">
    <property type="term" value="C:cytoplasm"/>
    <property type="evidence" value="ECO:0007669"/>
    <property type="project" value="UniProtKB-SubCell"/>
</dbReference>
<feature type="compositionally biased region" description="Polar residues" evidence="7">
    <location>
        <begin position="537"/>
        <end position="548"/>
    </location>
</feature>
<evidence type="ECO:0000313" key="9">
    <source>
        <dbReference type="Proteomes" id="UP000095009"/>
    </source>
</evidence>
<feature type="region of interest" description="Disordered" evidence="7">
    <location>
        <begin position="935"/>
        <end position="955"/>
    </location>
</feature>
<evidence type="ECO:0000256" key="3">
    <source>
        <dbReference type="ARBA" id="ARBA00022490"/>
    </source>
</evidence>
<feature type="coiled-coil region" evidence="6">
    <location>
        <begin position="1205"/>
        <end position="1285"/>
    </location>
</feature>
<name>A0A1E3PKM7_9ASCO</name>
<evidence type="ECO:0000256" key="2">
    <source>
        <dbReference type="ARBA" id="ARBA00022441"/>
    </source>
</evidence>
<keyword evidence="9" id="KW-1185">Reference proteome</keyword>
<dbReference type="STRING" id="857566.A0A1E3PKM7"/>
<keyword evidence="4" id="KW-0677">Repeat</keyword>
<evidence type="ECO:0000313" key="8">
    <source>
        <dbReference type="EMBL" id="ODQ65979.1"/>
    </source>
</evidence>
<evidence type="ECO:0008006" key="10">
    <source>
        <dbReference type="Google" id="ProtNLM"/>
    </source>
</evidence>
<sequence>MSSIFKRKNRKSSRNSQTASSPVPSADIKNFKAPNETGLSELPVALRVSEPKRIVSGSNNMDTNIPSMAGQSGFPSSEANPNGYRAPPSPAMNNWHGPSQNMNSPSQMGIQGPSQQPPRSRQTSDNGSLPSPQMNGSRMFESNPQSPVVNRTPLTPNTSANSQYPWSESQIKNLSPFPRYGHAANYIAARDGEIFVMGGLKGNNVFGDLWVIETDTLSGYLLETEGCPSPRVGHAALTLGNAFIVFGGDTKIQEDDILDDNLYLLNTSTLKWTVANPTGLRPQGRYGHTISTIGSRLYVFGGQLDDLFFNDLICFDLTSLRSAGCKWEIITPSNSITPPCRTNHSIVTYQDKLYLFGGTDGKLWYSDTYVFDPVDSTWTVLDCTGYIPAPCEGHSATIVDDIMYIFGGRNSKGEDLGVLSALRLSTQRWYTFQNMGPGPSARSGHSMSSFNDNKIIVMGGESPEDEINNQDSEAKTSTVYILDTTRIKYPPIKPQQSQQPQQPRQTQQPQNLQQLQQSHQQVQEGLQQQNEHLPQKSLPQSSQPFQQATSGLNIRSANAGTTIASSTVHVNPLSVQSTSTPPSLNPSLSMIRTPISNDGSVENSSRTIGGEELKDLALDSPVSQTYSGDLMSPALTVTDSIYTDDDTVPAPSESSSPHFKALQNKLNDSGSQFHNDDLDNRSISSDGYESAEDAYRSAISVPASNKYSSDRHGIEKGKKSDIKKYNGEGYGSSFDDSTRLTIEPNDRSTPALTEEQNNVLNDDAGKISPSWPSDVNLHSHIQGDDDITKTEVNINQSLASKEVVSPTESNLSSASLTNKSSNDLLEQLKATNAWYETELSVAKQNGYLPKTNSPVSIESIRRRSIRIAKDEGASMKERDILVEALKELKIELALVQANVKEQAEQASAKIADAEASRNRAYEETKSLREKLEGCKEQPQEKEFTSGHDKEISNNTREIRVDDSSIIADELNIKLMELEKTLRDQTEENFSLKTKLEKSDSENLRLKDIEAVTDNQIDVLKATNAALMTAQSKISSDEAHISALRQELSESKIQLKNYELKVEDYEKDLASLNDNLEHHKQLSTESSNAMTAGISKITALWGANKAFSFDSTFSRSIDESSEPQGLNQNESLWSNHPEFLQLKQKTENLFQANEANKKASESAENELKIKLLELTQVKKLLLSTEAKFASLEETSKSRSIDDDNKLKMRNEELNTLSEKLNQAESDSIESTKKYEAHIEDITKRYEQLENVYNETRQSIKVNDRALRVTKDELTKFRDLNSKLQAELYELKLSIDSDDEEEELNHQDSRARSSDTRTVSASTTNGDDSTDAGNSTLGSIQSYSNSTPRTHNLNTHHLELQLRDLRAEVIILQDERDKLKDESIELKKKLIAMSEDLKTSQERIEILLHD</sequence>
<feature type="region of interest" description="Disordered" evidence="7">
    <location>
        <begin position="1296"/>
        <end position="1349"/>
    </location>
</feature>
<proteinExistence type="predicted"/>
<feature type="compositionally biased region" description="Polar residues" evidence="7">
    <location>
        <begin position="14"/>
        <end position="23"/>
    </location>
</feature>
<dbReference type="OrthoDB" id="45365at2759"/>
<comment type="subcellular location">
    <subcellularLocation>
        <location evidence="1">Cytoplasm</location>
    </subcellularLocation>
</comment>
<dbReference type="PANTHER" id="PTHR46093">
    <property type="entry name" value="ACYL-COA-BINDING DOMAIN-CONTAINING PROTEIN 5"/>
    <property type="match status" value="1"/>
</dbReference>
<dbReference type="Pfam" id="PF24681">
    <property type="entry name" value="Kelch_KLHDC2_KLHL20_DRC7"/>
    <property type="match status" value="1"/>
</dbReference>
<evidence type="ECO:0000256" key="1">
    <source>
        <dbReference type="ARBA" id="ARBA00004496"/>
    </source>
</evidence>
<feature type="coiled-coil region" evidence="6">
    <location>
        <begin position="1353"/>
        <end position="1394"/>
    </location>
</feature>
<dbReference type="PANTHER" id="PTHR46093:SF3">
    <property type="entry name" value="ACYL-COA-BINDING DOMAIN-CONTAINING PROTEIN 4"/>
    <property type="match status" value="1"/>
</dbReference>
<keyword evidence="3" id="KW-0963">Cytoplasm</keyword>
<evidence type="ECO:0000256" key="5">
    <source>
        <dbReference type="ARBA" id="ARBA00023054"/>
    </source>
</evidence>
<dbReference type="SMART" id="SM00612">
    <property type="entry name" value="Kelch"/>
    <property type="match status" value="3"/>
</dbReference>
<feature type="compositionally biased region" description="Polar residues" evidence="7">
    <location>
        <begin position="594"/>
        <end position="605"/>
    </location>
</feature>
<keyword evidence="5 6" id="KW-0175">Coiled coil</keyword>
<feature type="compositionally biased region" description="Low complexity" evidence="7">
    <location>
        <begin position="577"/>
        <end position="589"/>
    </location>
</feature>
<feature type="compositionally biased region" description="Low complexity" evidence="7">
    <location>
        <begin position="494"/>
        <end position="529"/>
    </location>
</feature>
<evidence type="ECO:0000256" key="7">
    <source>
        <dbReference type="SAM" id="MobiDB-lite"/>
    </source>
</evidence>
<gene>
    <name evidence="8" type="ORF">NADFUDRAFT_82875</name>
</gene>
<reference evidence="8 9" key="1">
    <citation type="journal article" date="2016" name="Proc. Natl. Acad. Sci. U.S.A.">
        <title>Comparative genomics of biotechnologically important yeasts.</title>
        <authorList>
            <person name="Riley R."/>
            <person name="Haridas S."/>
            <person name="Wolfe K.H."/>
            <person name="Lopes M.R."/>
            <person name="Hittinger C.T."/>
            <person name="Goeker M."/>
            <person name="Salamov A.A."/>
            <person name="Wisecaver J.H."/>
            <person name="Long T.M."/>
            <person name="Calvey C.H."/>
            <person name="Aerts A.L."/>
            <person name="Barry K.W."/>
            <person name="Choi C."/>
            <person name="Clum A."/>
            <person name="Coughlan A.Y."/>
            <person name="Deshpande S."/>
            <person name="Douglass A.P."/>
            <person name="Hanson S.J."/>
            <person name="Klenk H.-P."/>
            <person name="LaButti K.M."/>
            <person name="Lapidus A."/>
            <person name="Lindquist E.A."/>
            <person name="Lipzen A.M."/>
            <person name="Meier-Kolthoff J.P."/>
            <person name="Ohm R.A."/>
            <person name="Otillar R.P."/>
            <person name="Pangilinan J.L."/>
            <person name="Peng Y."/>
            <person name="Rokas A."/>
            <person name="Rosa C.A."/>
            <person name="Scheuner C."/>
            <person name="Sibirny A.A."/>
            <person name="Slot J.C."/>
            <person name="Stielow J.B."/>
            <person name="Sun H."/>
            <person name="Kurtzman C.P."/>
            <person name="Blackwell M."/>
            <person name="Grigoriev I.V."/>
            <person name="Jeffries T.W."/>
        </authorList>
    </citation>
    <scope>NUCLEOTIDE SEQUENCE [LARGE SCALE GENOMIC DNA]</scope>
    <source>
        <strain evidence="8 9">DSM 6958</strain>
    </source>
</reference>
<dbReference type="InterPro" id="IPR006652">
    <property type="entry name" value="Kelch_1"/>
</dbReference>